<keyword evidence="4" id="KW-0597">Phosphoprotein</keyword>
<evidence type="ECO:0000256" key="3">
    <source>
        <dbReference type="ARBA" id="ARBA00012438"/>
    </source>
</evidence>
<comment type="catalytic activity">
    <reaction evidence="1">
        <text>ATP + protein L-histidine = ADP + protein N-phospho-L-histidine.</text>
        <dbReference type="EC" id="2.7.13.3"/>
    </reaction>
</comment>
<dbReference type="InterPro" id="IPR003594">
    <property type="entry name" value="HATPase_dom"/>
</dbReference>
<accession>A0ABT5YW30</accession>
<dbReference type="InterPro" id="IPR050428">
    <property type="entry name" value="TCS_sensor_his_kinase"/>
</dbReference>
<evidence type="ECO:0000256" key="11">
    <source>
        <dbReference type="SAM" id="Phobius"/>
    </source>
</evidence>
<keyword evidence="9" id="KW-0902">Two-component regulatory system</keyword>
<keyword evidence="14" id="KW-1185">Reference proteome</keyword>
<evidence type="ECO:0000313" key="13">
    <source>
        <dbReference type="EMBL" id="MDF2255799.1"/>
    </source>
</evidence>
<evidence type="ECO:0000256" key="2">
    <source>
        <dbReference type="ARBA" id="ARBA00004236"/>
    </source>
</evidence>
<evidence type="ECO:0000313" key="14">
    <source>
        <dbReference type="Proteomes" id="UP001220022"/>
    </source>
</evidence>
<dbReference type="InterPro" id="IPR036890">
    <property type="entry name" value="HATPase_C_sf"/>
</dbReference>
<evidence type="ECO:0000256" key="10">
    <source>
        <dbReference type="ARBA" id="ARBA00023136"/>
    </source>
</evidence>
<keyword evidence="8 11" id="KW-1133">Transmembrane helix</keyword>
<dbReference type="PANTHER" id="PTHR45436:SF5">
    <property type="entry name" value="SENSOR HISTIDINE KINASE TRCS"/>
    <property type="match status" value="1"/>
</dbReference>
<feature type="transmembrane region" description="Helical" evidence="11">
    <location>
        <begin position="179"/>
        <end position="198"/>
    </location>
</feature>
<dbReference type="InterPro" id="IPR003661">
    <property type="entry name" value="HisK_dim/P_dom"/>
</dbReference>
<evidence type="ECO:0000256" key="6">
    <source>
        <dbReference type="ARBA" id="ARBA00022692"/>
    </source>
</evidence>
<gene>
    <name evidence="13" type="ORF">P2L57_08690</name>
</gene>
<dbReference type="SUPFAM" id="SSF55874">
    <property type="entry name" value="ATPase domain of HSP90 chaperone/DNA topoisomerase II/histidine kinase"/>
    <property type="match status" value="1"/>
</dbReference>
<evidence type="ECO:0000256" key="1">
    <source>
        <dbReference type="ARBA" id="ARBA00000085"/>
    </source>
</evidence>
<keyword evidence="5" id="KW-0808">Transferase</keyword>
<dbReference type="CDD" id="cd00082">
    <property type="entry name" value="HisKA"/>
    <property type="match status" value="1"/>
</dbReference>
<dbReference type="Pfam" id="PF02518">
    <property type="entry name" value="HATPase_c"/>
    <property type="match status" value="1"/>
</dbReference>
<dbReference type="EMBL" id="JARHTQ010000004">
    <property type="protein sequence ID" value="MDF2255799.1"/>
    <property type="molecule type" value="Genomic_DNA"/>
</dbReference>
<dbReference type="SUPFAM" id="SSF47384">
    <property type="entry name" value="Homodimeric domain of signal transducing histidine kinase"/>
    <property type="match status" value="1"/>
</dbReference>
<dbReference type="Gene3D" id="1.10.287.130">
    <property type="match status" value="1"/>
</dbReference>
<dbReference type="PROSITE" id="PS50109">
    <property type="entry name" value="HIS_KIN"/>
    <property type="match status" value="1"/>
</dbReference>
<dbReference type="GO" id="GO:0016301">
    <property type="term" value="F:kinase activity"/>
    <property type="evidence" value="ECO:0007669"/>
    <property type="project" value="UniProtKB-KW"/>
</dbReference>
<dbReference type="SMART" id="SM00387">
    <property type="entry name" value="HATPase_c"/>
    <property type="match status" value="1"/>
</dbReference>
<keyword evidence="10 11" id="KW-0472">Membrane</keyword>
<keyword evidence="7 13" id="KW-0418">Kinase</keyword>
<sequence>MTAERSSSFAGGGGRRAGMGLSTRIAIAVGVTVPLLVLASAALLLRLVTIDVHSAQDSHLRDRAAIVLPMARNLIRVDRAGRYQQERKGEHRLFANALDVGVRVVGGPDGTPIAEGGPQPDDSVALPARTPNPVTVRDNGRAWRAFQLPVTGGQPGDALWVFSPASVAQNGVDAVRGRILLTALIAAPVSALVALLIAQRATRSLRRLRRQASGLDPRVSEARLEHRPSYVTEVDELARTLQTILTRYDEQAARTGEALATARSFSAAASHELRTPLMSMQTNLEILSAHPDLAPDERAEVLADLRDEHARLQGLLVTLRALAQGDLVEVDAFTPVELGELVDAAGADAARRHPEARITVRTDGALRMRGWEPGLRMIADNLLNNAVVHGRRPDSDPDIRVALRREDDEAVLTVDDAGPGVPEEARRRVFQRFARGPESPGTGLGLTLVAQQVDLHRGTVRITDRPGGEPGSRFEVRLPLSGAALPELPSHRDWLSGSVRPAV</sequence>
<dbReference type="Gene3D" id="3.30.565.10">
    <property type="entry name" value="Histidine kinase-like ATPase, C-terminal domain"/>
    <property type="match status" value="1"/>
</dbReference>
<keyword evidence="6 11" id="KW-0812">Transmembrane</keyword>
<reference evidence="13 14" key="1">
    <citation type="submission" date="2023-03" db="EMBL/GenBank/DDBJ databases">
        <title>Draft genome sequence of type strain Streptomyces ferralitis JCM 14344.</title>
        <authorList>
            <person name="Klaysubun C."/>
            <person name="Duangmal K."/>
        </authorList>
    </citation>
    <scope>NUCLEOTIDE SEQUENCE [LARGE SCALE GENOMIC DNA]</scope>
    <source>
        <strain evidence="13 14">JCM 14344</strain>
    </source>
</reference>
<proteinExistence type="predicted"/>
<evidence type="ECO:0000256" key="4">
    <source>
        <dbReference type="ARBA" id="ARBA00022553"/>
    </source>
</evidence>
<evidence type="ECO:0000259" key="12">
    <source>
        <dbReference type="PROSITE" id="PS50109"/>
    </source>
</evidence>
<dbReference type="Gene3D" id="6.10.340.10">
    <property type="match status" value="1"/>
</dbReference>
<dbReference type="SMART" id="SM00388">
    <property type="entry name" value="HisKA"/>
    <property type="match status" value="1"/>
</dbReference>
<dbReference type="InterPro" id="IPR004358">
    <property type="entry name" value="Sig_transdc_His_kin-like_C"/>
</dbReference>
<feature type="transmembrane region" description="Helical" evidence="11">
    <location>
        <begin position="25"/>
        <end position="48"/>
    </location>
</feature>
<dbReference type="EC" id="2.7.13.3" evidence="3"/>
<dbReference type="PRINTS" id="PR00344">
    <property type="entry name" value="BCTRLSENSOR"/>
</dbReference>
<feature type="domain" description="Histidine kinase" evidence="12">
    <location>
        <begin position="268"/>
        <end position="482"/>
    </location>
</feature>
<name>A0ABT5YW30_9ACTN</name>
<evidence type="ECO:0000256" key="7">
    <source>
        <dbReference type="ARBA" id="ARBA00022777"/>
    </source>
</evidence>
<dbReference type="InterPro" id="IPR005467">
    <property type="entry name" value="His_kinase_dom"/>
</dbReference>
<dbReference type="InterPro" id="IPR036097">
    <property type="entry name" value="HisK_dim/P_sf"/>
</dbReference>
<dbReference type="RefSeq" id="WP_275810912.1">
    <property type="nucleotide sequence ID" value="NZ_BAAANM010000019.1"/>
</dbReference>
<protein>
    <recommendedName>
        <fullName evidence="3">histidine kinase</fullName>
        <ecNumber evidence="3">2.7.13.3</ecNumber>
    </recommendedName>
</protein>
<evidence type="ECO:0000256" key="9">
    <source>
        <dbReference type="ARBA" id="ARBA00023012"/>
    </source>
</evidence>
<evidence type="ECO:0000256" key="8">
    <source>
        <dbReference type="ARBA" id="ARBA00022989"/>
    </source>
</evidence>
<dbReference type="Pfam" id="PF00512">
    <property type="entry name" value="HisKA"/>
    <property type="match status" value="1"/>
</dbReference>
<evidence type="ECO:0000256" key="5">
    <source>
        <dbReference type="ARBA" id="ARBA00022679"/>
    </source>
</evidence>
<comment type="subcellular location">
    <subcellularLocation>
        <location evidence="2">Cell membrane</location>
    </subcellularLocation>
</comment>
<comment type="caution">
    <text evidence="13">The sequence shown here is derived from an EMBL/GenBank/DDBJ whole genome shotgun (WGS) entry which is preliminary data.</text>
</comment>
<dbReference type="PANTHER" id="PTHR45436">
    <property type="entry name" value="SENSOR HISTIDINE KINASE YKOH"/>
    <property type="match status" value="1"/>
</dbReference>
<dbReference type="Proteomes" id="UP001220022">
    <property type="component" value="Unassembled WGS sequence"/>
</dbReference>
<organism evidence="13 14">
    <name type="scientific">Streptantibioticus ferralitis</name>
    <dbReference type="NCBI Taxonomy" id="236510"/>
    <lineage>
        <taxon>Bacteria</taxon>
        <taxon>Bacillati</taxon>
        <taxon>Actinomycetota</taxon>
        <taxon>Actinomycetes</taxon>
        <taxon>Kitasatosporales</taxon>
        <taxon>Streptomycetaceae</taxon>
        <taxon>Streptantibioticus</taxon>
    </lineage>
</organism>